<name>A0A0X8JDB4_ACTRD</name>
<dbReference type="Proteomes" id="UP000065220">
    <property type="component" value="Chromosome"/>
</dbReference>
<protein>
    <submittedName>
        <fullName evidence="1">Uncharacterized protein</fullName>
    </submittedName>
</protein>
<dbReference type="KEGG" id="ard:AXF14_01360"/>
<reference evidence="2" key="1">
    <citation type="submission" date="2016-02" db="EMBL/GenBank/DDBJ databases">
        <authorList>
            <person name="Holder M.E."/>
            <person name="Ajami N.J."/>
            <person name="Petrosino J.F."/>
        </authorList>
    </citation>
    <scope>NUCLEOTIDE SEQUENCE [LARGE SCALE GENOMIC DNA]</scope>
    <source>
        <strain evidence="2">CCUG 36733</strain>
    </source>
</reference>
<dbReference type="EMBL" id="CP014228">
    <property type="protein sequence ID" value="AMD86489.1"/>
    <property type="molecule type" value="Genomic_DNA"/>
</dbReference>
<proteinExistence type="predicted"/>
<accession>A0A0X8JDB4</accession>
<organism evidence="1 2">
    <name type="scientific">Actinomyces radicidentis</name>
    <dbReference type="NCBI Taxonomy" id="111015"/>
    <lineage>
        <taxon>Bacteria</taxon>
        <taxon>Bacillati</taxon>
        <taxon>Actinomycetota</taxon>
        <taxon>Actinomycetes</taxon>
        <taxon>Actinomycetales</taxon>
        <taxon>Actinomycetaceae</taxon>
        <taxon>Actinomyces</taxon>
    </lineage>
</organism>
<gene>
    <name evidence="1" type="ORF">AXF14_01360</name>
</gene>
<keyword evidence="2" id="KW-1185">Reference proteome</keyword>
<dbReference type="AlphaFoldDB" id="A0A0X8JDB4"/>
<evidence type="ECO:0000313" key="1">
    <source>
        <dbReference type="EMBL" id="AMD86489.1"/>
    </source>
</evidence>
<evidence type="ECO:0000313" key="2">
    <source>
        <dbReference type="Proteomes" id="UP000065220"/>
    </source>
</evidence>
<sequence>MQINADQLTVLGGMCAMGDEFAVCLLKKDSLPAGRFEHRIGRFPDRPGCDVSRHLGRREEGPAALPKRTVVEIWHQTINFFRLGN</sequence>